<gene>
    <name evidence="13" type="ORF">Pla108_27240</name>
</gene>
<evidence type="ECO:0000256" key="6">
    <source>
        <dbReference type="ARBA" id="ARBA00022692"/>
    </source>
</evidence>
<keyword evidence="6 11" id="KW-0812">Transmembrane</keyword>
<evidence type="ECO:0000256" key="5">
    <source>
        <dbReference type="ARBA" id="ARBA00022519"/>
    </source>
</evidence>
<keyword evidence="8 11" id="KW-1133">Transmembrane helix</keyword>
<dbReference type="InterPro" id="IPR038072">
    <property type="entry name" value="GspK_central_sf"/>
</dbReference>
<evidence type="ECO:0000256" key="8">
    <source>
        <dbReference type="ARBA" id="ARBA00022989"/>
    </source>
</evidence>
<comment type="caution">
    <text evidence="13">The sequence shown here is derived from an EMBL/GenBank/DDBJ whole genome shotgun (WGS) entry which is preliminary data.</text>
</comment>
<dbReference type="InterPro" id="IPR005628">
    <property type="entry name" value="GspK"/>
</dbReference>
<evidence type="ECO:0000256" key="2">
    <source>
        <dbReference type="ARBA" id="ARBA00007246"/>
    </source>
</evidence>
<dbReference type="AlphaFoldDB" id="A0A5C6AC26"/>
<dbReference type="Gene3D" id="1.10.40.60">
    <property type="entry name" value="EpsJ-like"/>
    <property type="match status" value="1"/>
</dbReference>
<keyword evidence="9 11" id="KW-0472">Membrane</keyword>
<evidence type="ECO:0000256" key="1">
    <source>
        <dbReference type="ARBA" id="ARBA00004533"/>
    </source>
</evidence>
<keyword evidence="7" id="KW-0653">Protein transport</keyword>
<keyword evidence="4" id="KW-1003">Cell membrane</keyword>
<evidence type="ECO:0000256" key="4">
    <source>
        <dbReference type="ARBA" id="ARBA00022475"/>
    </source>
</evidence>
<evidence type="ECO:0000256" key="3">
    <source>
        <dbReference type="ARBA" id="ARBA00022448"/>
    </source>
</evidence>
<comment type="similarity">
    <text evidence="2">Belongs to the GSP K family.</text>
</comment>
<protein>
    <submittedName>
        <fullName evidence="13">General secretion pathway protein K</fullName>
    </submittedName>
</protein>
<feature type="transmembrane region" description="Helical" evidence="11">
    <location>
        <begin position="12"/>
        <end position="32"/>
    </location>
</feature>
<evidence type="ECO:0000256" key="11">
    <source>
        <dbReference type="SAM" id="Phobius"/>
    </source>
</evidence>
<feature type="region of interest" description="Disordered" evidence="10">
    <location>
        <begin position="301"/>
        <end position="338"/>
    </location>
</feature>
<keyword evidence="3" id="KW-0813">Transport</keyword>
<keyword evidence="5" id="KW-0997">Cell inner membrane</keyword>
<evidence type="ECO:0000313" key="13">
    <source>
        <dbReference type="EMBL" id="TWT96947.1"/>
    </source>
</evidence>
<dbReference type="PANTHER" id="PTHR38831:SF2">
    <property type="entry name" value="TYPE II SECRETION SYSTEM PROTEIN K"/>
    <property type="match status" value="1"/>
</dbReference>
<dbReference type="SUPFAM" id="SSF158544">
    <property type="entry name" value="GspK insert domain-like"/>
    <property type="match status" value="1"/>
</dbReference>
<evidence type="ECO:0000256" key="7">
    <source>
        <dbReference type="ARBA" id="ARBA00022927"/>
    </source>
</evidence>
<dbReference type="OrthoDB" id="260436at2"/>
<keyword evidence="14" id="KW-1185">Reference proteome</keyword>
<evidence type="ECO:0000259" key="12">
    <source>
        <dbReference type="Pfam" id="PF21687"/>
    </source>
</evidence>
<dbReference type="PANTHER" id="PTHR38831">
    <property type="entry name" value="TYPE II SECRETION SYSTEM PROTEIN K"/>
    <property type="match status" value="1"/>
</dbReference>
<dbReference type="GO" id="GO:0009306">
    <property type="term" value="P:protein secretion"/>
    <property type="evidence" value="ECO:0007669"/>
    <property type="project" value="InterPro"/>
</dbReference>
<dbReference type="GO" id="GO:0005886">
    <property type="term" value="C:plasma membrane"/>
    <property type="evidence" value="ECO:0007669"/>
    <property type="project" value="UniProtKB-SubCell"/>
</dbReference>
<evidence type="ECO:0000313" key="14">
    <source>
        <dbReference type="Proteomes" id="UP000317421"/>
    </source>
</evidence>
<comment type="subcellular location">
    <subcellularLocation>
        <location evidence="1">Cell inner membrane</location>
    </subcellularLocation>
</comment>
<accession>A0A5C6AC26</accession>
<feature type="domain" description="T2SS protein K first SAM-like" evidence="12">
    <location>
        <begin position="127"/>
        <end position="214"/>
    </location>
</feature>
<organism evidence="13 14">
    <name type="scientific">Botrimarina colliarenosi</name>
    <dbReference type="NCBI Taxonomy" id="2528001"/>
    <lineage>
        <taxon>Bacteria</taxon>
        <taxon>Pseudomonadati</taxon>
        <taxon>Planctomycetota</taxon>
        <taxon>Planctomycetia</taxon>
        <taxon>Pirellulales</taxon>
        <taxon>Lacipirellulaceae</taxon>
        <taxon>Botrimarina</taxon>
    </lineage>
</organism>
<sequence length="549" mass="58386">MRRPPVRNRRGVLLMVVLVVVALMSIANLSYFDWTFAERKAADATVRREQAYAAAESAVEMLRVYLSEDATTIDQDGGWYENPARFRAVLVADSPAAELRVRAAAVAPRWGALRLEGGRFGLEDESGRLNLNTLLVMEAREEDAGRNQLLALPGMSEAIADAILDWLDEDDQVRSQGAERDYYSTLETPLLPANGPLATLEQLLQVKGVTPELFWGVDQDRNHEATETEAAVIAMPVDNASGELDGGWASMLTLYSAEANVQADGSPKINVNSDDLEQLHTDIEAALGLDAANFIVAYRQGGPEEDSDDAAEAGADAADSEASNEVTVLGEGESDDGLSLETKDASVITVDFDTPAAVAIQDPLDLVGVTVRVVESGQLQPTLVESPWQEGNGTMAAGLADVMATLTTTDSPSIPGRVNINQAPRAVLTGLPGMPLGTVDAIVANRDPTAGSTRADRLQATWLLTEGYVDLEAMRALAPYVTGQGAVYRTQVVGGYEAGGPIRRLEVVLDTTTLPPKVVLRRDLTPLGAGFDPAVTLVPEGAAQTAALP</sequence>
<reference evidence="13 14" key="1">
    <citation type="submission" date="2019-02" db="EMBL/GenBank/DDBJ databases">
        <title>Deep-cultivation of Planctomycetes and their phenomic and genomic characterization uncovers novel biology.</title>
        <authorList>
            <person name="Wiegand S."/>
            <person name="Jogler M."/>
            <person name="Boedeker C."/>
            <person name="Pinto D."/>
            <person name="Vollmers J."/>
            <person name="Rivas-Marin E."/>
            <person name="Kohn T."/>
            <person name="Peeters S.H."/>
            <person name="Heuer A."/>
            <person name="Rast P."/>
            <person name="Oberbeckmann S."/>
            <person name="Bunk B."/>
            <person name="Jeske O."/>
            <person name="Meyerdierks A."/>
            <person name="Storesund J.E."/>
            <person name="Kallscheuer N."/>
            <person name="Luecker S."/>
            <person name="Lage O.M."/>
            <person name="Pohl T."/>
            <person name="Merkel B.J."/>
            <person name="Hornburger P."/>
            <person name="Mueller R.-W."/>
            <person name="Bruemmer F."/>
            <person name="Labrenz M."/>
            <person name="Spormann A.M."/>
            <person name="Op Den Camp H."/>
            <person name="Overmann J."/>
            <person name="Amann R."/>
            <person name="Jetten M.S.M."/>
            <person name="Mascher T."/>
            <person name="Medema M.H."/>
            <person name="Devos D.P."/>
            <person name="Kaster A.-K."/>
            <person name="Ovreas L."/>
            <person name="Rohde M."/>
            <person name="Galperin M.Y."/>
            <person name="Jogler C."/>
        </authorList>
    </citation>
    <scope>NUCLEOTIDE SEQUENCE [LARGE SCALE GENOMIC DNA]</scope>
    <source>
        <strain evidence="13 14">Pla108</strain>
    </source>
</reference>
<evidence type="ECO:0000256" key="10">
    <source>
        <dbReference type="SAM" id="MobiDB-lite"/>
    </source>
</evidence>
<name>A0A5C6AC26_9BACT</name>
<evidence type="ECO:0000256" key="9">
    <source>
        <dbReference type="ARBA" id="ARBA00023136"/>
    </source>
</evidence>
<dbReference type="Pfam" id="PF21687">
    <property type="entry name" value="T2SSK_1st"/>
    <property type="match status" value="1"/>
</dbReference>
<dbReference type="EMBL" id="SJPR01000003">
    <property type="protein sequence ID" value="TWT96947.1"/>
    <property type="molecule type" value="Genomic_DNA"/>
</dbReference>
<proteinExistence type="inferred from homology"/>
<feature type="compositionally biased region" description="Low complexity" evidence="10">
    <location>
        <begin position="312"/>
        <end position="325"/>
    </location>
</feature>
<dbReference type="Proteomes" id="UP000317421">
    <property type="component" value="Unassembled WGS sequence"/>
</dbReference>
<dbReference type="InterPro" id="IPR049031">
    <property type="entry name" value="T2SSK_SAM-like_1st"/>
</dbReference>
<dbReference type="RefSeq" id="WP_146445445.1">
    <property type="nucleotide sequence ID" value="NZ_SJPR01000003.1"/>
</dbReference>